<dbReference type="EMBL" id="CAJVPZ010078540">
    <property type="protein sequence ID" value="CAG8806274.1"/>
    <property type="molecule type" value="Genomic_DNA"/>
</dbReference>
<reference evidence="1" key="1">
    <citation type="submission" date="2021-06" db="EMBL/GenBank/DDBJ databases">
        <authorList>
            <person name="Kallberg Y."/>
            <person name="Tangrot J."/>
            <person name="Rosling A."/>
        </authorList>
    </citation>
    <scope>NUCLEOTIDE SEQUENCE</scope>
    <source>
        <strain evidence="1">IN212</strain>
    </source>
</reference>
<accession>A0A9N9K0I8</accession>
<evidence type="ECO:0000313" key="1">
    <source>
        <dbReference type="EMBL" id="CAG8806274.1"/>
    </source>
</evidence>
<keyword evidence="2" id="KW-1185">Reference proteome</keyword>
<organism evidence="1 2">
    <name type="scientific">Racocetra fulgida</name>
    <dbReference type="NCBI Taxonomy" id="60492"/>
    <lineage>
        <taxon>Eukaryota</taxon>
        <taxon>Fungi</taxon>
        <taxon>Fungi incertae sedis</taxon>
        <taxon>Mucoromycota</taxon>
        <taxon>Glomeromycotina</taxon>
        <taxon>Glomeromycetes</taxon>
        <taxon>Diversisporales</taxon>
        <taxon>Gigasporaceae</taxon>
        <taxon>Racocetra</taxon>
    </lineage>
</organism>
<feature type="non-terminal residue" evidence="1">
    <location>
        <position position="1"/>
    </location>
</feature>
<evidence type="ECO:0000313" key="2">
    <source>
        <dbReference type="Proteomes" id="UP000789396"/>
    </source>
</evidence>
<name>A0A9N9K0I8_9GLOM</name>
<dbReference type="OrthoDB" id="2421950at2759"/>
<gene>
    <name evidence="1" type="ORF">RFULGI_LOCUS18261</name>
</gene>
<proteinExistence type="predicted"/>
<protein>
    <submittedName>
        <fullName evidence="1">5087_t:CDS:1</fullName>
    </submittedName>
</protein>
<dbReference type="Proteomes" id="UP000789396">
    <property type="component" value="Unassembled WGS sequence"/>
</dbReference>
<sequence>EPNTSQLQNYLQLMINEFKQLWSEQLFKTTQYPIGHMFCYALIQIVYDIPAAYK</sequence>
<dbReference type="AlphaFoldDB" id="A0A9N9K0I8"/>
<feature type="non-terminal residue" evidence="1">
    <location>
        <position position="54"/>
    </location>
</feature>
<comment type="caution">
    <text evidence="1">The sequence shown here is derived from an EMBL/GenBank/DDBJ whole genome shotgun (WGS) entry which is preliminary data.</text>
</comment>